<keyword evidence="1" id="KW-0175">Coiled coil</keyword>
<reference evidence="2" key="1">
    <citation type="journal article" date="2020" name="Nature">
        <title>Giant virus diversity and host interactions through global metagenomics.</title>
        <authorList>
            <person name="Schulz F."/>
            <person name="Roux S."/>
            <person name="Paez-Espino D."/>
            <person name="Jungbluth S."/>
            <person name="Walsh D.A."/>
            <person name="Denef V.J."/>
            <person name="McMahon K.D."/>
            <person name="Konstantinidis K.T."/>
            <person name="Eloe-Fadrosh E.A."/>
            <person name="Kyrpides N.C."/>
            <person name="Woyke T."/>
        </authorList>
    </citation>
    <scope>NUCLEOTIDE SEQUENCE</scope>
    <source>
        <strain evidence="2">GVMAG-M-3300023179-90</strain>
    </source>
</reference>
<accession>A0A6C0HB62</accession>
<dbReference type="AlphaFoldDB" id="A0A6C0HB62"/>
<evidence type="ECO:0000256" key="1">
    <source>
        <dbReference type="SAM" id="Coils"/>
    </source>
</evidence>
<protein>
    <submittedName>
        <fullName evidence="2">Uncharacterized protein</fullName>
    </submittedName>
</protein>
<sequence length="99" mass="12027">MELEELQKRNLELENEVRELKEKLKKYTAPERSKKFYENHKEEIKQRNKEYAEKVKYYASISQEKKKQYARTAYLNHKEKVRKAKELEMEATELLAGCV</sequence>
<name>A0A6C0HB62_9ZZZZ</name>
<dbReference type="EMBL" id="MN739922">
    <property type="protein sequence ID" value="QHT77838.1"/>
    <property type="molecule type" value="Genomic_DNA"/>
</dbReference>
<evidence type="ECO:0000313" key="2">
    <source>
        <dbReference type="EMBL" id="QHT77838.1"/>
    </source>
</evidence>
<feature type="coiled-coil region" evidence="1">
    <location>
        <begin position="3"/>
        <end position="54"/>
    </location>
</feature>
<proteinExistence type="predicted"/>
<organism evidence="2">
    <name type="scientific">viral metagenome</name>
    <dbReference type="NCBI Taxonomy" id="1070528"/>
    <lineage>
        <taxon>unclassified sequences</taxon>
        <taxon>metagenomes</taxon>
        <taxon>organismal metagenomes</taxon>
    </lineage>
</organism>